<feature type="transmembrane region" description="Helical" evidence="1">
    <location>
        <begin position="115"/>
        <end position="137"/>
    </location>
</feature>
<reference evidence="2" key="2">
    <citation type="journal article" date="2021" name="Microbiome">
        <title>Successional dynamics and alternative stable states in a saline activated sludge microbial community over 9 years.</title>
        <authorList>
            <person name="Wang Y."/>
            <person name="Ye J."/>
            <person name="Ju F."/>
            <person name="Liu L."/>
            <person name="Boyd J.A."/>
            <person name="Deng Y."/>
            <person name="Parks D.H."/>
            <person name="Jiang X."/>
            <person name="Yin X."/>
            <person name="Woodcroft B.J."/>
            <person name="Tyson G.W."/>
            <person name="Hugenholtz P."/>
            <person name="Polz M.F."/>
            <person name="Zhang T."/>
        </authorList>
    </citation>
    <scope>NUCLEOTIDE SEQUENCE</scope>
    <source>
        <strain evidence="2">HKST-UBA14</strain>
    </source>
</reference>
<evidence type="ECO:0000256" key="1">
    <source>
        <dbReference type="SAM" id="Phobius"/>
    </source>
</evidence>
<accession>A0A955L4Q6</accession>
<keyword evidence="1" id="KW-1133">Transmembrane helix</keyword>
<dbReference type="EMBL" id="JAGQLK010000017">
    <property type="protein sequence ID" value="MCA9382984.1"/>
    <property type="molecule type" value="Genomic_DNA"/>
</dbReference>
<proteinExistence type="predicted"/>
<name>A0A955L4Q6_9BACT</name>
<feature type="transmembrane region" description="Helical" evidence="1">
    <location>
        <begin position="74"/>
        <end position="95"/>
    </location>
</feature>
<feature type="transmembrane region" description="Helical" evidence="1">
    <location>
        <begin position="7"/>
        <end position="27"/>
    </location>
</feature>
<gene>
    <name evidence="2" type="ORF">KC909_01335</name>
</gene>
<comment type="caution">
    <text evidence="2">The sequence shown here is derived from an EMBL/GenBank/DDBJ whole genome shotgun (WGS) entry which is preliminary data.</text>
</comment>
<feature type="transmembrane region" description="Helical" evidence="1">
    <location>
        <begin position="177"/>
        <end position="200"/>
    </location>
</feature>
<evidence type="ECO:0000313" key="3">
    <source>
        <dbReference type="Proteomes" id="UP000783287"/>
    </source>
</evidence>
<sequence>MHGKKTITIFISIALLIVVLHFGLHWWKVLGKEQSIFYLDEQITLGSVYTIVLAFLAGYLHINKLSTGVKMTERIKITTIAAIFFAFMLDEYLEIHEYLNTLVKSSLHEGTLADLANLSWIFPLSIIIFSVFAIFIWNFITERNKYAKYSYLAGSLMFVLVIILELAGASSYGNNSYLYFVGFEEGLEMLAMSMFVLAGFNSGLKEE</sequence>
<feature type="transmembrane region" description="Helical" evidence="1">
    <location>
        <begin position="43"/>
        <end position="62"/>
    </location>
</feature>
<organism evidence="2 3">
    <name type="scientific">Candidatus Dojkabacteria bacterium</name>
    <dbReference type="NCBI Taxonomy" id="2099670"/>
    <lineage>
        <taxon>Bacteria</taxon>
        <taxon>Candidatus Dojkabacteria</taxon>
    </lineage>
</organism>
<evidence type="ECO:0000313" key="2">
    <source>
        <dbReference type="EMBL" id="MCA9382984.1"/>
    </source>
</evidence>
<keyword evidence="1" id="KW-0812">Transmembrane</keyword>
<reference evidence="2" key="1">
    <citation type="submission" date="2020-04" db="EMBL/GenBank/DDBJ databases">
        <authorList>
            <person name="Zhang T."/>
        </authorList>
    </citation>
    <scope>NUCLEOTIDE SEQUENCE</scope>
    <source>
        <strain evidence="2">HKST-UBA14</strain>
    </source>
</reference>
<feature type="transmembrane region" description="Helical" evidence="1">
    <location>
        <begin position="149"/>
        <end position="171"/>
    </location>
</feature>
<dbReference type="Proteomes" id="UP000783287">
    <property type="component" value="Unassembled WGS sequence"/>
</dbReference>
<keyword evidence="1" id="KW-0472">Membrane</keyword>
<dbReference type="AlphaFoldDB" id="A0A955L4Q6"/>
<protein>
    <submittedName>
        <fullName evidence="2">Uncharacterized protein</fullName>
    </submittedName>
</protein>